<name>A0A444ZNP0_ARAHY</name>
<proteinExistence type="predicted"/>
<dbReference type="AlphaFoldDB" id="A0A444ZNP0"/>
<evidence type="ECO:0000313" key="2">
    <source>
        <dbReference type="Proteomes" id="UP000289738"/>
    </source>
</evidence>
<reference evidence="1 2" key="1">
    <citation type="submission" date="2019-01" db="EMBL/GenBank/DDBJ databases">
        <title>Sequencing of cultivated peanut Arachis hypogaea provides insights into genome evolution and oil improvement.</title>
        <authorList>
            <person name="Chen X."/>
        </authorList>
    </citation>
    <scope>NUCLEOTIDE SEQUENCE [LARGE SCALE GENOMIC DNA]</scope>
    <source>
        <strain evidence="2">cv. Fuhuasheng</strain>
        <tissue evidence="1">Leaves</tissue>
    </source>
</reference>
<keyword evidence="2" id="KW-1185">Reference proteome</keyword>
<sequence>MLVTESVCNVFVPHQREKLMDSVCFEFQGKLNILVSAQPFLVLDLLEAYSRGFPCLYFQTLSHICFSLSQKCNQRNREMKQRGRKHSMYMGLVVCCWTMYA</sequence>
<protein>
    <submittedName>
        <fullName evidence="1">Uncharacterized protein</fullName>
    </submittedName>
</protein>
<dbReference type="Proteomes" id="UP000289738">
    <property type="component" value="Chromosome B04"/>
</dbReference>
<dbReference type="EMBL" id="SDMP01000014">
    <property type="protein sequence ID" value="RYR15793.1"/>
    <property type="molecule type" value="Genomic_DNA"/>
</dbReference>
<accession>A0A444ZNP0</accession>
<organism evidence="1 2">
    <name type="scientific">Arachis hypogaea</name>
    <name type="common">Peanut</name>
    <dbReference type="NCBI Taxonomy" id="3818"/>
    <lineage>
        <taxon>Eukaryota</taxon>
        <taxon>Viridiplantae</taxon>
        <taxon>Streptophyta</taxon>
        <taxon>Embryophyta</taxon>
        <taxon>Tracheophyta</taxon>
        <taxon>Spermatophyta</taxon>
        <taxon>Magnoliopsida</taxon>
        <taxon>eudicotyledons</taxon>
        <taxon>Gunneridae</taxon>
        <taxon>Pentapetalae</taxon>
        <taxon>rosids</taxon>
        <taxon>fabids</taxon>
        <taxon>Fabales</taxon>
        <taxon>Fabaceae</taxon>
        <taxon>Papilionoideae</taxon>
        <taxon>50 kb inversion clade</taxon>
        <taxon>dalbergioids sensu lato</taxon>
        <taxon>Dalbergieae</taxon>
        <taxon>Pterocarpus clade</taxon>
        <taxon>Arachis</taxon>
    </lineage>
</organism>
<gene>
    <name evidence="1" type="ORF">Ahy_B04g072727</name>
</gene>
<evidence type="ECO:0000313" key="1">
    <source>
        <dbReference type="EMBL" id="RYR15793.1"/>
    </source>
</evidence>
<comment type="caution">
    <text evidence="1">The sequence shown here is derived from an EMBL/GenBank/DDBJ whole genome shotgun (WGS) entry which is preliminary data.</text>
</comment>